<reference evidence="1 2" key="1">
    <citation type="submission" date="2016-10" db="EMBL/GenBank/DDBJ databases">
        <authorList>
            <person name="de Groot N.N."/>
        </authorList>
    </citation>
    <scope>NUCLEOTIDE SEQUENCE [LARGE SCALE GENOMIC DNA]</scope>
    <source>
        <strain evidence="1 2">GAS522</strain>
    </source>
</reference>
<dbReference type="SUPFAM" id="SSF56925">
    <property type="entry name" value="OMPA-like"/>
    <property type="match status" value="1"/>
</dbReference>
<dbReference type="Proteomes" id="UP000183208">
    <property type="component" value="Unassembled WGS sequence"/>
</dbReference>
<gene>
    <name evidence="1" type="ORF">SAMN05444171_1447</name>
</gene>
<dbReference type="RefSeq" id="WP_074817308.1">
    <property type="nucleotide sequence ID" value="NZ_FNTI01000001.1"/>
</dbReference>
<accession>A0A1H4SN33</accession>
<dbReference type="InterPro" id="IPR011250">
    <property type="entry name" value="OMP/PagP_B-barrel"/>
</dbReference>
<evidence type="ECO:0000313" key="1">
    <source>
        <dbReference type="EMBL" id="SEC45241.1"/>
    </source>
</evidence>
<sequence>MGRKGNRFVANAVAVYGINDRWNFEGNLSWSYLGRDKVADPVLGSLVDELKNSNSNVFILSAQPNYMVTNRFKVGVNYSLLYRNANSYDAVQEQFVPAKLKQSAGIALAYAATDKLKFDFRLAHFWVVQQDGPFLPVEFQKFGFPAQFVSERMLEPPGLHYTGWSGGLAAHGQF</sequence>
<dbReference type="AlphaFoldDB" id="A0A1H4SN33"/>
<organism evidence="1 2">
    <name type="scientific">Bradyrhizobium lablabi</name>
    <dbReference type="NCBI Taxonomy" id="722472"/>
    <lineage>
        <taxon>Bacteria</taxon>
        <taxon>Pseudomonadati</taxon>
        <taxon>Pseudomonadota</taxon>
        <taxon>Alphaproteobacteria</taxon>
        <taxon>Hyphomicrobiales</taxon>
        <taxon>Nitrobacteraceae</taxon>
        <taxon>Bradyrhizobium</taxon>
    </lineage>
</organism>
<protein>
    <submittedName>
        <fullName evidence="1">Putative MetA-pathway of phenol degradation</fullName>
    </submittedName>
</protein>
<evidence type="ECO:0000313" key="2">
    <source>
        <dbReference type="Proteomes" id="UP000183208"/>
    </source>
</evidence>
<dbReference type="EMBL" id="FNTI01000001">
    <property type="protein sequence ID" value="SEC45241.1"/>
    <property type="molecule type" value="Genomic_DNA"/>
</dbReference>
<proteinExistence type="predicted"/>
<name>A0A1H4SN33_9BRAD</name>
<dbReference type="Pfam" id="PF13557">
    <property type="entry name" value="Phenol_MetA_deg"/>
    <property type="match status" value="1"/>
</dbReference>
<dbReference type="InterPro" id="IPR025737">
    <property type="entry name" value="FApF"/>
</dbReference>